<accession>A0A6M0QU78</accession>
<keyword evidence="1" id="KW-0812">Transmembrane</keyword>
<dbReference type="InterPro" id="IPR008407">
    <property type="entry name" value="Brnchd-chn_aa_trnsp_AzlD"/>
</dbReference>
<dbReference type="Proteomes" id="UP000477782">
    <property type="component" value="Unassembled WGS sequence"/>
</dbReference>
<evidence type="ECO:0000313" key="3">
    <source>
        <dbReference type="Proteomes" id="UP000477782"/>
    </source>
</evidence>
<evidence type="ECO:0000313" key="2">
    <source>
        <dbReference type="EMBL" id="NEY90374.1"/>
    </source>
</evidence>
<sequence>MRLEVLTLALIVGAFTWAFRYLPTRADISRLPQGGPLARFLAATGPAAIATLFTASVVPFVQGGMPLPLGLGSIAVLAVFGATRSVVGATMAGSAAYGLGVWLLPPG</sequence>
<keyword evidence="3" id="KW-1185">Reference proteome</keyword>
<keyword evidence="1" id="KW-1133">Transmembrane helix</keyword>
<feature type="transmembrane region" description="Helical" evidence="1">
    <location>
        <begin position="36"/>
        <end position="61"/>
    </location>
</feature>
<comment type="caution">
    <text evidence="2">The sequence shown here is derived from an EMBL/GenBank/DDBJ whole genome shotgun (WGS) entry which is preliminary data.</text>
</comment>
<dbReference type="AlphaFoldDB" id="A0A6M0QU78"/>
<feature type="transmembrane region" description="Helical" evidence="1">
    <location>
        <begin position="73"/>
        <end position="104"/>
    </location>
</feature>
<proteinExistence type="predicted"/>
<evidence type="ECO:0008006" key="4">
    <source>
        <dbReference type="Google" id="ProtNLM"/>
    </source>
</evidence>
<organism evidence="2 3">
    <name type="scientific">Tabrizicola oligotrophica</name>
    <dbReference type="NCBI Taxonomy" id="2710650"/>
    <lineage>
        <taxon>Bacteria</taxon>
        <taxon>Pseudomonadati</taxon>
        <taxon>Pseudomonadota</taxon>
        <taxon>Alphaproteobacteria</taxon>
        <taxon>Rhodobacterales</taxon>
        <taxon>Paracoccaceae</taxon>
        <taxon>Tabrizicola</taxon>
    </lineage>
</organism>
<dbReference type="RefSeq" id="WP_164624782.1">
    <property type="nucleotide sequence ID" value="NZ_JAAIVJ010000004.1"/>
</dbReference>
<evidence type="ECO:0000256" key="1">
    <source>
        <dbReference type="SAM" id="Phobius"/>
    </source>
</evidence>
<dbReference type="Pfam" id="PF05437">
    <property type="entry name" value="AzlD"/>
    <property type="match status" value="1"/>
</dbReference>
<protein>
    <recommendedName>
        <fullName evidence="4">AzlD domain-containing protein</fullName>
    </recommendedName>
</protein>
<keyword evidence="1" id="KW-0472">Membrane</keyword>
<name>A0A6M0QU78_9RHOB</name>
<reference evidence="2 3" key="1">
    <citation type="submission" date="2020-02" db="EMBL/GenBank/DDBJ databases">
        <authorList>
            <person name="Chen W.-M."/>
        </authorList>
    </citation>
    <scope>NUCLEOTIDE SEQUENCE [LARGE SCALE GENOMIC DNA]</scope>
    <source>
        <strain evidence="2 3">KMS-5</strain>
    </source>
</reference>
<dbReference type="EMBL" id="JAAIVJ010000004">
    <property type="protein sequence ID" value="NEY90374.1"/>
    <property type="molecule type" value="Genomic_DNA"/>
</dbReference>
<gene>
    <name evidence="2" type="ORF">G4Z14_08695</name>
</gene>